<proteinExistence type="predicted"/>
<evidence type="ECO:0000313" key="2">
    <source>
        <dbReference type="Proteomes" id="UP000284451"/>
    </source>
</evidence>
<dbReference type="EMBL" id="SAUY01000027">
    <property type="protein sequence ID" value="RWR27970.1"/>
    <property type="molecule type" value="Genomic_DNA"/>
</dbReference>
<accession>A0A443K5E5</accession>
<dbReference type="Proteomes" id="UP000284451">
    <property type="component" value="Unassembled WGS sequence"/>
</dbReference>
<dbReference type="GO" id="GO:0015774">
    <property type="term" value="P:polysaccharide transport"/>
    <property type="evidence" value="ECO:0007669"/>
    <property type="project" value="InterPro"/>
</dbReference>
<evidence type="ECO:0000313" key="1">
    <source>
        <dbReference type="EMBL" id="RWR27970.1"/>
    </source>
</evidence>
<dbReference type="GO" id="GO:0000271">
    <property type="term" value="P:polysaccharide biosynthetic process"/>
    <property type="evidence" value="ECO:0007669"/>
    <property type="project" value="InterPro"/>
</dbReference>
<reference evidence="1 2" key="1">
    <citation type="submission" date="2019-01" db="EMBL/GenBank/DDBJ databases">
        <title>Sinorhodobacter populi sp. nov. isolated from the symptomatic bark tissue of Populus euramericana canker.</title>
        <authorList>
            <person name="Xu G."/>
        </authorList>
    </citation>
    <scope>NUCLEOTIDE SEQUENCE [LARGE SCALE GENOMIC DNA]</scope>
    <source>
        <strain evidence="1 2">07D10-4-3</strain>
    </source>
</reference>
<protein>
    <recommendedName>
        <fullName evidence="3">Capsular biosynthesis protein</fullName>
    </recommendedName>
</protein>
<dbReference type="AlphaFoldDB" id="A0A443K5E5"/>
<name>A0A443K5E5_9RHOB</name>
<reference evidence="1 2" key="2">
    <citation type="submission" date="2019-01" db="EMBL/GenBank/DDBJ databases">
        <authorList>
            <person name="Li Y."/>
        </authorList>
    </citation>
    <scope>NUCLEOTIDE SEQUENCE [LARGE SCALE GENOMIC DNA]</scope>
    <source>
        <strain evidence="1 2">07D10-4-3</strain>
    </source>
</reference>
<gene>
    <name evidence="1" type="ORF">D2T29_17415</name>
</gene>
<comment type="caution">
    <text evidence="1">The sequence shown here is derived from an EMBL/GenBank/DDBJ whole genome shotgun (WGS) entry which is preliminary data.</text>
</comment>
<sequence>MRMTLTDRKVIFLQGPSSLFFAHVARSCRKRGAETLRIGFAPGDHLYWPRSAGRYLAWRGTPADYPAELRRLLERERPTDLVMLGDGRPYHRMTLELLRGLKTQAPTPWIVEHGYLRPGLILVEAWGMGGMSHIPAAFRAGGAPAAGQGAPGAAFPGSFARYAALDVGYHLANLCAGPLLYPHYRPYAEDGPIREYAGWIGKGLALPRRRAAATRAAARIAAHRGPVFLFPLQLAGDYQIRNYGTGEPLSVILRRVMDSFAAHAPPDALLVVRQHPLDNGLAHWGRQVEQAGLGDRVVFQDGGSSAPVMARAAGVVTVNSTMGLEAILKGVPCHVLGRAIYALPGLVSDGTLETFWSAPRAPDADRVRAFEAFLRRNYHVPGSFDGPGALVGAENLADRLALPPPPVFPHDEMESECPPS</sequence>
<evidence type="ECO:0008006" key="3">
    <source>
        <dbReference type="Google" id="ProtNLM"/>
    </source>
</evidence>
<dbReference type="Pfam" id="PF05159">
    <property type="entry name" value="Capsule_synth"/>
    <property type="match status" value="1"/>
</dbReference>
<dbReference type="InterPro" id="IPR007833">
    <property type="entry name" value="Capsule_polysaccharide_synth"/>
</dbReference>
<organism evidence="1 2">
    <name type="scientific">Paenirhodobacter populi</name>
    <dbReference type="NCBI Taxonomy" id="2306993"/>
    <lineage>
        <taxon>Bacteria</taxon>
        <taxon>Pseudomonadati</taxon>
        <taxon>Pseudomonadota</taxon>
        <taxon>Alphaproteobacteria</taxon>
        <taxon>Rhodobacterales</taxon>
        <taxon>Rhodobacter group</taxon>
        <taxon>Paenirhodobacter</taxon>
    </lineage>
</organism>